<evidence type="ECO:0000313" key="2">
    <source>
        <dbReference type="Proteomes" id="UP000830454"/>
    </source>
</evidence>
<dbReference type="Pfam" id="PF11153">
    <property type="entry name" value="DUF2931"/>
    <property type="match status" value="1"/>
</dbReference>
<gene>
    <name evidence="1" type="ORF">LXD69_03980</name>
</gene>
<dbReference type="PROSITE" id="PS51257">
    <property type="entry name" value="PROKAR_LIPOPROTEIN"/>
    <property type="match status" value="1"/>
</dbReference>
<evidence type="ECO:0000313" key="1">
    <source>
        <dbReference type="EMBL" id="UOX34670.1"/>
    </source>
</evidence>
<dbReference type="Proteomes" id="UP000830454">
    <property type="component" value="Chromosome"/>
</dbReference>
<dbReference type="EMBL" id="CP090145">
    <property type="protein sequence ID" value="UOX34670.1"/>
    <property type="molecule type" value="Genomic_DNA"/>
</dbReference>
<keyword evidence="2" id="KW-1185">Reference proteome</keyword>
<protein>
    <submittedName>
        <fullName evidence="1">DUF2931 family protein</fullName>
    </submittedName>
</protein>
<reference evidence="1" key="2">
    <citation type="submission" date="2022-04" db="EMBL/GenBank/DDBJ databases">
        <title>Complete Genome Sequence of Flavobacterium sediminilitoris YSM-43, Isolated from a Tidal Sediment.</title>
        <authorList>
            <person name="Lee P.A."/>
        </authorList>
    </citation>
    <scope>NUCLEOTIDE SEQUENCE</scope>
    <source>
        <strain evidence="1">YSM-43</strain>
    </source>
</reference>
<reference evidence="1" key="1">
    <citation type="submission" date="2021-12" db="EMBL/GenBank/DDBJ databases">
        <authorList>
            <person name="Cha I.-T."/>
            <person name="Lee K.-E."/>
            <person name="Park S.-J."/>
        </authorList>
    </citation>
    <scope>NUCLEOTIDE SEQUENCE</scope>
    <source>
        <strain evidence="1">YSM-43</strain>
    </source>
</reference>
<dbReference type="RefSeq" id="WP_246917724.1">
    <property type="nucleotide sequence ID" value="NZ_CP090145.1"/>
</dbReference>
<accession>A0ABY4HPY7</accession>
<dbReference type="InterPro" id="IPR021326">
    <property type="entry name" value="DUF2931"/>
</dbReference>
<organism evidence="1 2">
    <name type="scientific">Flavobacterium sediminilitoris</name>
    <dbReference type="NCBI Taxonomy" id="2024526"/>
    <lineage>
        <taxon>Bacteria</taxon>
        <taxon>Pseudomonadati</taxon>
        <taxon>Bacteroidota</taxon>
        <taxon>Flavobacteriia</taxon>
        <taxon>Flavobacteriales</taxon>
        <taxon>Flavobacteriaceae</taxon>
        <taxon>Flavobacterium</taxon>
    </lineage>
</organism>
<sequence length="394" mass="45894">MSTNKLHFLFFFMVLFISCQPKEKFDWEIGLSAPKYYSSSPKISFSYQGKIVHSASSNIGIQPGWGQTTGGYASGKDLDAVPDGLHVEWLCGTDRFYYEGDFELPRDKMMELFQNPVTDVYGQTNPYSLIIVGTAPGGNVTVWMRAIHVLTEIARFKATNKGIWKENDEKFNKYWGNEEENYKYRNNEHNIFHYLHSIPYKVWEEGEKEYDYDIGFTSENNTSKMNILTFYTKSGEVFQPDAYSEEPITIDKSSWEISNFIPNNNRIKKKPLPIMMKVEIKNLQNSKIYHSSYVILPTNFENLYTQPYIDSITGKKENFNRIIIAIKSNEDLGFIMLEGKNKRIKIMDFKCFLPRMDGTTYESGGYSLPKGFEFPKWEGREKLITPDIEFWQEQ</sequence>
<name>A0ABY4HPY7_9FLAO</name>
<proteinExistence type="predicted"/>